<dbReference type="OrthoDB" id="473401at2"/>
<protein>
    <submittedName>
        <fullName evidence="6">Enterobactin synthase subunit E</fullName>
        <ecNumber evidence="6">2.7.7.58</ecNumber>
    </submittedName>
</protein>
<dbReference type="InterPro" id="IPR025110">
    <property type="entry name" value="AMP-bd_C"/>
</dbReference>
<keyword evidence="3" id="KW-0436">Ligase</keyword>
<organism evidence="6 7">
    <name type="scientific">Herpetosiphon geysericola</name>
    <dbReference type="NCBI Taxonomy" id="70996"/>
    <lineage>
        <taxon>Bacteria</taxon>
        <taxon>Bacillati</taxon>
        <taxon>Chloroflexota</taxon>
        <taxon>Chloroflexia</taxon>
        <taxon>Herpetosiphonales</taxon>
        <taxon>Herpetosiphonaceae</taxon>
        <taxon>Herpetosiphon</taxon>
    </lineage>
</organism>
<dbReference type="PANTHER" id="PTHR43767">
    <property type="entry name" value="LONG-CHAIN-FATTY-ACID--COA LIGASE"/>
    <property type="match status" value="1"/>
</dbReference>
<dbReference type="Pfam" id="PF13193">
    <property type="entry name" value="AMP-binding_C"/>
    <property type="match status" value="1"/>
</dbReference>
<dbReference type="EC" id="2.7.7.58" evidence="6"/>
<dbReference type="GO" id="GO:0016779">
    <property type="term" value="F:nucleotidyltransferase activity"/>
    <property type="evidence" value="ECO:0007669"/>
    <property type="project" value="UniProtKB-KW"/>
</dbReference>
<evidence type="ECO:0000256" key="2">
    <source>
        <dbReference type="ARBA" id="ARBA00006432"/>
    </source>
</evidence>
<sequence>MAEQTLGLAGTTAWPAEFAERYRKAGYWVGQTFGEALREWAQRSGEATAVVCGERRWSYRELDQRVDRLAAGLQQLGIQPKQRVVVQLPNCAEWFVVCFALFRVGAIPLMALPAHRLAEIGYFCQHSEAVAYVIADKVGSFDYRNLAAEVKAVAPTLEHVLVVGESGQFTALADVDAAPSQFPVLDPAEVALFQLSGGSTGVPKLIARTHDDYLYSVRASAEICELDASSVYLCVLPMAHNFPMSSPGTLGTLAAGGTVVLAPQPSPDVAFPLIAREGVTITGMVPPLALLWLDAAAKRKAELASLKQILVGGAPFGADTARRVQPELGCQLQQVYGMAEGLVNYTRLNDPAELICHTQGRPISPLDEVRIVDDEDNDVPLGELGHLITRGPYTIRGYYQAAEHNQRAFTSDGFYRTGDLARLNAAGYVSVEGRAKDQINRGGEKVAAEEIEQHLLNHPAIHDVALVGLPDRFLGERTCAVIVSNGVNINRREVVQFLRSRGLAEYKLPDLVEIVASLPKTGVGKINKRLLREQLSAGSVPA</sequence>
<dbReference type="InterPro" id="IPR045851">
    <property type="entry name" value="AMP-bd_C_sf"/>
</dbReference>
<dbReference type="FunFam" id="3.30.300.30:FF:000008">
    <property type="entry name" value="2,3-dihydroxybenzoate-AMP ligase"/>
    <property type="match status" value="1"/>
</dbReference>
<dbReference type="Gene3D" id="2.30.38.10">
    <property type="entry name" value="Luciferase, Domain 3"/>
    <property type="match status" value="1"/>
</dbReference>
<evidence type="ECO:0000313" key="7">
    <source>
        <dbReference type="Proteomes" id="UP000050277"/>
    </source>
</evidence>
<feature type="domain" description="AMP-dependent synthetase/ligase" evidence="4">
    <location>
        <begin position="37"/>
        <end position="399"/>
    </location>
</feature>
<dbReference type="CDD" id="cd05920">
    <property type="entry name" value="23DHB-AMP_lg"/>
    <property type="match status" value="1"/>
</dbReference>
<gene>
    <name evidence="6" type="primary">entE</name>
    <name evidence="6" type="ORF">SE18_04765</name>
</gene>
<name>A0A0P6YFV3_9CHLR</name>
<evidence type="ECO:0000256" key="3">
    <source>
        <dbReference type="ARBA" id="ARBA00022598"/>
    </source>
</evidence>
<comment type="similarity">
    <text evidence="2">Belongs to the ATP-dependent AMP-binding enzyme family.</text>
</comment>
<dbReference type="RefSeq" id="WP_054533271.1">
    <property type="nucleotide sequence ID" value="NZ_LGKP01000008.1"/>
</dbReference>
<dbReference type="GO" id="GO:0019290">
    <property type="term" value="P:siderophore biosynthetic process"/>
    <property type="evidence" value="ECO:0007669"/>
    <property type="project" value="InterPro"/>
</dbReference>
<dbReference type="GO" id="GO:0008668">
    <property type="term" value="F:2,3-dihydroxybenzoate--[aryl-carrier protein] ligase"/>
    <property type="evidence" value="ECO:0007669"/>
    <property type="project" value="InterPro"/>
</dbReference>
<feature type="domain" description="AMP-binding enzyme C-terminal" evidence="5">
    <location>
        <begin position="450"/>
        <end position="525"/>
    </location>
</feature>
<evidence type="ECO:0000259" key="5">
    <source>
        <dbReference type="Pfam" id="PF13193"/>
    </source>
</evidence>
<evidence type="ECO:0000256" key="1">
    <source>
        <dbReference type="ARBA" id="ARBA00004924"/>
    </source>
</evidence>
<reference evidence="6 7" key="1">
    <citation type="submission" date="2015-07" db="EMBL/GenBank/DDBJ databases">
        <title>Whole genome sequence of Herpetosiphon geysericola DSM 7119.</title>
        <authorList>
            <person name="Hemp J."/>
            <person name="Ward L.M."/>
            <person name="Pace L.A."/>
            <person name="Fischer W.W."/>
        </authorList>
    </citation>
    <scope>NUCLEOTIDE SEQUENCE [LARGE SCALE GENOMIC DNA]</scope>
    <source>
        <strain evidence="6 7">DSM 7119</strain>
    </source>
</reference>
<dbReference type="InterPro" id="IPR011963">
    <property type="entry name" value="DHB_AMP_lig"/>
</dbReference>
<dbReference type="SUPFAM" id="SSF56801">
    <property type="entry name" value="Acetyl-CoA synthetase-like"/>
    <property type="match status" value="1"/>
</dbReference>
<dbReference type="PANTHER" id="PTHR43767:SF1">
    <property type="entry name" value="NONRIBOSOMAL PEPTIDE SYNTHASE PES1 (EUROFUNG)-RELATED"/>
    <property type="match status" value="1"/>
</dbReference>
<dbReference type="STRING" id="70996.SE18_04765"/>
<dbReference type="InterPro" id="IPR000873">
    <property type="entry name" value="AMP-dep_synth/lig_dom"/>
</dbReference>
<evidence type="ECO:0000259" key="4">
    <source>
        <dbReference type="Pfam" id="PF00501"/>
    </source>
</evidence>
<keyword evidence="6" id="KW-0548">Nucleotidyltransferase</keyword>
<evidence type="ECO:0000313" key="6">
    <source>
        <dbReference type="EMBL" id="KPL91061.1"/>
    </source>
</evidence>
<proteinExistence type="inferred from homology"/>
<dbReference type="InterPro" id="IPR020845">
    <property type="entry name" value="AMP-binding_CS"/>
</dbReference>
<dbReference type="Gene3D" id="3.40.50.980">
    <property type="match status" value="2"/>
</dbReference>
<dbReference type="PROSITE" id="PS00455">
    <property type="entry name" value="AMP_BINDING"/>
    <property type="match status" value="1"/>
</dbReference>
<dbReference type="Gene3D" id="3.30.300.30">
    <property type="match status" value="1"/>
</dbReference>
<keyword evidence="6" id="KW-0808">Transferase</keyword>
<dbReference type="Pfam" id="PF00501">
    <property type="entry name" value="AMP-binding"/>
    <property type="match status" value="1"/>
</dbReference>
<dbReference type="EMBL" id="LGKP01000008">
    <property type="protein sequence ID" value="KPL91061.1"/>
    <property type="molecule type" value="Genomic_DNA"/>
</dbReference>
<accession>A0A0P6YFV3</accession>
<comment type="pathway">
    <text evidence="1">Siderophore biosynthesis.</text>
</comment>
<dbReference type="InterPro" id="IPR050237">
    <property type="entry name" value="ATP-dep_AMP-bd_enzyme"/>
</dbReference>
<dbReference type="Proteomes" id="UP000050277">
    <property type="component" value="Unassembled WGS sequence"/>
</dbReference>
<dbReference type="AlphaFoldDB" id="A0A0P6YFV3"/>
<keyword evidence="7" id="KW-1185">Reference proteome</keyword>
<dbReference type="FunFam" id="2.30.38.10:FF:000003">
    <property type="entry name" value="Vibriobactin-specific 2,3-dihydroxybenzoate-AMP ligase"/>
    <property type="match status" value="1"/>
</dbReference>
<comment type="caution">
    <text evidence="6">The sequence shown here is derived from an EMBL/GenBank/DDBJ whole genome shotgun (WGS) entry which is preliminary data.</text>
</comment>
<dbReference type="NCBIfam" id="TIGR02275">
    <property type="entry name" value="DHB_AMP_lig"/>
    <property type="match status" value="1"/>
</dbReference>
<dbReference type="PATRIC" id="fig|70996.4.peg.5438"/>